<dbReference type="Gene3D" id="3.30.565.10">
    <property type="entry name" value="Histidine kinase-like ATPase, C-terminal domain"/>
    <property type="match status" value="1"/>
</dbReference>
<dbReference type="PROSITE" id="PS50109">
    <property type="entry name" value="HIS_KIN"/>
    <property type="match status" value="1"/>
</dbReference>
<gene>
    <name evidence="8" type="ORF">ICL16_11940</name>
</gene>
<keyword evidence="9" id="KW-1185">Reference proteome</keyword>
<dbReference type="Pfam" id="PF00069">
    <property type="entry name" value="Pkinase"/>
    <property type="match status" value="1"/>
</dbReference>
<evidence type="ECO:0000256" key="2">
    <source>
        <dbReference type="ARBA" id="ARBA00012438"/>
    </source>
</evidence>
<dbReference type="Pfam" id="PF01590">
    <property type="entry name" value="GAF"/>
    <property type="match status" value="1"/>
</dbReference>
<dbReference type="RefSeq" id="WP_190827738.1">
    <property type="nucleotide sequence ID" value="NZ_JACXAE010000043.1"/>
</dbReference>
<dbReference type="PRINTS" id="PR00344">
    <property type="entry name" value="BCTRLSENSOR"/>
</dbReference>
<dbReference type="Gene3D" id="3.30.200.20">
    <property type="entry name" value="Phosphorylase Kinase, domain 1"/>
    <property type="match status" value="1"/>
</dbReference>
<feature type="domain" description="Histidine kinase" evidence="7">
    <location>
        <begin position="1546"/>
        <end position="1793"/>
    </location>
</feature>
<dbReference type="SMART" id="SM00388">
    <property type="entry name" value="HisKA"/>
    <property type="match status" value="1"/>
</dbReference>
<dbReference type="SUPFAM" id="SSF47384">
    <property type="entry name" value="Homodimeric domain of signal transducing histidine kinase"/>
    <property type="match status" value="1"/>
</dbReference>
<dbReference type="InterPro" id="IPR036890">
    <property type="entry name" value="HATPase_C_sf"/>
</dbReference>
<dbReference type="InterPro" id="IPR004358">
    <property type="entry name" value="Sig_transdc_His_kin-like_C"/>
</dbReference>
<evidence type="ECO:0000259" key="7">
    <source>
        <dbReference type="PROSITE" id="PS50109"/>
    </source>
</evidence>
<protein>
    <recommendedName>
        <fullName evidence="2">histidine kinase</fullName>
        <ecNumber evidence="2">2.7.13.3</ecNumber>
    </recommendedName>
</protein>
<dbReference type="Pfam" id="PF25503">
    <property type="entry name" value="TPR_CHK1"/>
    <property type="match status" value="1"/>
</dbReference>
<dbReference type="SUPFAM" id="SSF55874">
    <property type="entry name" value="ATPase domain of HSP90 chaperone/DNA topoisomerase II/histidine kinase"/>
    <property type="match status" value="1"/>
</dbReference>
<dbReference type="InterPro" id="IPR011009">
    <property type="entry name" value="Kinase-like_dom_sf"/>
</dbReference>
<dbReference type="SUPFAM" id="SSF55781">
    <property type="entry name" value="GAF domain-like"/>
    <property type="match status" value="1"/>
</dbReference>
<accession>A0A8J6XLR3</accession>
<keyword evidence="3" id="KW-0597">Phosphoprotein</keyword>
<dbReference type="EC" id="2.7.13.3" evidence="2"/>
<dbReference type="InterPro" id="IPR003018">
    <property type="entry name" value="GAF"/>
</dbReference>
<dbReference type="PROSITE" id="PS00108">
    <property type="entry name" value="PROTEIN_KINASE_ST"/>
    <property type="match status" value="1"/>
</dbReference>
<evidence type="ECO:0000313" key="9">
    <source>
        <dbReference type="Proteomes" id="UP000629098"/>
    </source>
</evidence>
<evidence type="ECO:0000256" key="4">
    <source>
        <dbReference type="ARBA" id="ARBA00022777"/>
    </source>
</evidence>
<dbReference type="InterPro" id="IPR041664">
    <property type="entry name" value="AAA_16"/>
</dbReference>
<dbReference type="SMART" id="SM00065">
    <property type="entry name" value="GAF"/>
    <property type="match status" value="1"/>
</dbReference>
<dbReference type="InterPro" id="IPR053159">
    <property type="entry name" value="Hybrid_Histidine_Kinase"/>
</dbReference>
<dbReference type="PANTHER" id="PTHR43642">
    <property type="entry name" value="HYBRID SIGNAL TRANSDUCTION HISTIDINE KINASE G"/>
    <property type="match status" value="1"/>
</dbReference>
<dbReference type="SUPFAM" id="SSF52540">
    <property type="entry name" value="P-loop containing nucleoside triphosphate hydrolases"/>
    <property type="match status" value="1"/>
</dbReference>
<evidence type="ECO:0000313" key="8">
    <source>
        <dbReference type="EMBL" id="MBD2772762.1"/>
    </source>
</evidence>
<dbReference type="CDD" id="cd14014">
    <property type="entry name" value="STKc_PknB_like"/>
    <property type="match status" value="1"/>
</dbReference>
<sequence length="1793" mass="201432">MLSMTIPGYHLNEVIHEGLNTVIYRAWSQKNQQKVILKVIKAEYPSLEQIIRLKHEYKITENLTLLGVVKVYGLENHHNVLALVCEDFNGQSLQQHLANGKLSVISFLNIAVQLAQSLRSLHTHHIIHKDIKPANIIINPQGVVKITDFSIASRLSQETPQLIDSAQVEGTLAYMSPEQTGRMNRCLDYRSDFYSLGVTFYQMLTGCLPFESQDPLELVHFHIAKLPTPIQEINPEVPAAIAQITMKLMAKNAEDRYQSATGLLADLETVTEQLKNTGEITEFTLGRLDVLSQLMIPQKLYGREAQVAALLAAFERVAEGTSKIEIVLFSGYSGIGKSAIVNEVNKPITNRGYFIFGKFDQFKRNIPYAALIQAFSSLMRQLLTESATVIEKWRSKILTALGSNGQVMIDVIPLLELVIGKQPQVPQLGLAESQNRFNRVFKEFIRVFTQKEYPLVIFLDDLQWADSATLKLMQWLMSDPNTQHLLLIGAYRDHEVETSYFASLHPLILTLKEIQAAGTVVNNIVVEGLEQRHVMQLLCDTLNETAQNPQMQELAALLFNKTAGNPFFLTQLLKALAQKQLLTFDFALGCWHWSIEQIQAVGIVDLSVVELVASNIDRMPPATQSVLKLAACIGCRFKLNVLATTCKKSSLSVAGDLWLALQQGLILPLSNDYKIPLLFDTEEVGSFNFDDSRLEYRFLHDRVQQAAYSLIPAQKAAATHLEIGQLLLENTPSEQLLDNIFDIVNQLNHGIDLIDEPQAKIQLADLNRIAGERALLAAAFESADNYFTQGIALLPPNCWQQHYELTVKLYTNAVQAACLSTDFATTKALADIALAEIDDINDKVKIYELLILYHHTQSQFKEAVTVAVQTLAQLGEKFTDNPDHQSLLEAFTHTQQLITEVGVENLQHLPPIQNQSKWYALRILYRAFSPAFFGVPSMLGFIVCRLVDLTIQYGESPLTSYAFTVFSILLNSGIGDIATGSKFGDLAVFHLKQQRYSWEYKTAVYALYYGLSRPFYQPVKSSIQPLIEGYLSFSDTGDAEYAAYCIVNAYFCSILGGEPLEQTRTKFEKFIQHVVEFKQEQVINQLHIWTQVIHNLTGKSASFALLKGECFDIEVVLPQLIATKNFNTVNYANIAQSMLYYLFGEYELAHFHVAQTEQYLSASSGKFLIFAHNFYYSLSLTALYTSASKSVQTQFKEKLLSLQQQMKHWANFSTENFQHKYLLVEAEIARITGNDLAAMDLYDRAIATAQEHGFIQNEALGNELAAKFWLSKGKQEFAKLYMTKAYYCYIQWEATALAQNLQVKHSTLIAQTSTALTVTTFDVTRTKSTTTTTTNGFGYFLDLSTFIKAAQAISSEMILEKLLSKLIEIMLENAGAQKGFVLLLKDNQLLIEASGNTTDNIIKVFQSIPLTTGEYLPLNVVNYVNRSQKYLVLNDATMSEPFSTDIYIRKFQPKSILCAPIIYQSQFQGMIYLENNLMAGVFSPKRVEILNILISQVAIALENARLYANEQEKSRQLQQSLLKLQQTQAQLVQTEKISSLGQLVAGVAHEINNPVGFISGNLSHTQQYFQDLINLLNLYIHKFPNPGSEIEQEIKAIDLEYLLSDLPQIISSMELGIDRIQDIMQSLRNFSRVDGPDKKIVNIHEGLDTTLMILQHRLKAKAQRPAINVVKQYGNLPRVECYVGPLNQVFMNLLANAIDALEESNQQSPTIHIYTTVQNNYVTIRIADNGPGMSEEVRQKLFEPFFTTKPEGKGTGLGLAISHQIITETHSGSLECFSTPGKGAEFVIQLQLT</sequence>
<proteinExistence type="predicted"/>
<comment type="catalytic activity">
    <reaction evidence="1">
        <text>ATP + protein L-histidine = ADP + protein N-phospho-L-histidine.</text>
        <dbReference type="EC" id="2.7.13.3"/>
    </reaction>
</comment>
<dbReference type="InterPro" id="IPR008271">
    <property type="entry name" value="Ser/Thr_kinase_AS"/>
</dbReference>
<keyword evidence="4" id="KW-0808">Transferase</keyword>
<dbReference type="PROSITE" id="PS50011">
    <property type="entry name" value="PROTEIN_KINASE_DOM"/>
    <property type="match status" value="1"/>
</dbReference>
<dbReference type="InterPro" id="IPR027417">
    <property type="entry name" value="P-loop_NTPase"/>
</dbReference>
<dbReference type="InterPro" id="IPR036097">
    <property type="entry name" value="HisK_dim/P_sf"/>
</dbReference>
<comment type="caution">
    <text evidence="8">The sequence shown here is derived from an EMBL/GenBank/DDBJ whole genome shotgun (WGS) entry which is preliminary data.</text>
</comment>
<dbReference type="CDD" id="cd00082">
    <property type="entry name" value="HisKA"/>
    <property type="match status" value="1"/>
</dbReference>
<dbReference type="Gene3D" id="1.10.287.130">
    <property type="match status" value="1"/>
</dbReference>
<evidence type="ECO:0000256" key="3">
    <source>
        <dbReference type="ARBA" id="ARBA00022553"/>
    </source>
</evidence>
<dbReference type="GO" id="GO:0005524">
    <property type="term" value="F:ATP binding"/>
    <property type="evidence" value="ECO:0007669"/>
    <property type="project" value="InterPro"/>
</dbReference>
<dbReference type="Gene3D" id="1.10.510.10">
    <property type="entry name" value="Transferase(Phosphotransferase) domain 1"/>
    <property type="match status" value="1"/>
</dbReference>
<dbReference type="InterPro" id="IPR003594">
    <property type="entry name" value="HATPase_dom"/>
</dbReference>
<name>A0A8J6XLR3_9CYAN</name>
<dbReference type="InterPro" id="IPR029016">
    <property type="entry name" value="GAF-like_dom_sf"/>
</dbReference>
<organism evidence="8 9">
    <name type="scientific">Iningainema tapete BLCC-T55</name>
    <dbReference type="NCBI Taxonomy" id="2748662"/>
    <lineage>
        <taxon>Bacteria</taxon>
        <taxon>Bacillati</taxon>
        <taxon>Cyanobacteriota</taxon>
        <taxon>Cyanophyceae</taxon>
        <taxon>Nostocales</taxon>
        <taxon>Scytonemataceae</taxon>
        <taxon>Iningainema tapete</taxon>
    </lineage>
</organism>
<dbReference type="InterPro" id="IPR003661">
    <property type="entry name" value="HisK_dim/P_dom"/>
</dbReference>
<dbReference type="SUPFAM" id="SSF56112">
    <property type="entry name" value="Protein kinase-like (PK-like)"/>
    <property type="match status" value="1"/>
</dbReference>
<dbReference type="SMART" id="SM00387">
    <property type="entry name" value="HATPase_c"/>
    <property type="match status" value="1"/>
</dbReference>
<keyword evidence="5" id="KW-0902">Two-component regulatory system</keyword>
<dbReference type="Gene3D" id="3.40.50.300">
    <property type="entry name" value="P-loop containing nucleotide triphosphate hydrolases"/>
    <property type="match status" value="1"/>
</dbReference>
<dbReference type="SMART" id="SM00220">
    <property type="entry name" value="S_TKc"/>
    <property type="match status" value="1"/>
</dbReference>
<dbReference type="InterPro" id="IPR005467">
    <property type="entry name" value="His_kinase_dom"/>
</dbReference>
<keyword evidence="4" id="KW-0418">Kinase</keyword>
<evidence type="ECO:0000256" key="1">
    <source>
        <dbReference type="ARBA" id="ARBA00000085"/>
    </source>
</evidence>
<reference evidence="8" key="1">
    <citation type="submission" date="2020-09" db="EMBL/GenBank/DDBJ databases">
        <title>Iningainema tapete sp. nov. (Scytonemataceae, Cyanobacteria) from greenhouses in central Florida (USA) produces two types of nodularin with biosynthetic potential for microcystin-LR and anabaenopeptins.</title>
        <authorList>
            <person name="Berthold D.E."/>
            <person name="Lefler F.W."/>
            <person name="Huang I.-S."/>
            <person name="Abdulla H."/>
            <person name="Zimba P.V."/>
            <person name="Laughinghouse H.D. IV."/>
        </authorList>
    </citation>
    <scope>NUCLEOTIDE SEQUENCE</scope>
    <source>
        <strain evidence="8">BLCCT55</strain>
    </source>
</reference>
<dbReference type="EMBL" id="JACXAE010000043">
    <property type="protein sequence ID" value="MBD2772762.1"/>
    <property type="molecule type" value="Genomic_DNA"/>
</dbReference>
<dbReference type="PANTHER" id="PTHR43642:SF1">
    <property type="entry name" value="HYBRID SIGNAL TRANSDUCTION HISTIDINE KINASE G"/>
    <property type="match status" value="1"/>
</dbReference>
<dbReference type="Pfam" id="PF02518">
    <property type="entry name" value="HATPase_c"/>
    <property type="match status" value="1"/>
</dbReference>
<evidence type="ECO:0000259" key="6">
    <source>
        <dbReference type="PROSITE" id="PS50011"/>
    </source>
</evidence>
<dbReference type="Pfam" id="PF13191">
    <property type="entry name" value="AAA_16"/>
    <property type="match status" value="1"/>
</dbReference>
<evidence type="ECO:0000256" key="5">
    <source>
        <dbReference type="ARBA" id="ARBA00023012"/>
    </source>
</evidence>
<dbReference type="Gene3D" id="3.30.450.40">
    <property type="match status" value="1"/>
</dbReference>
<dbReference type="Proteomes" id="UP000629098">
    <property type="component" value="Unassembled WGS sequence"/>
</dbReference>
<dbReference type="InterPro" id="IPR000719">
    <property type="entry name" value="Prot_kinase_dom"/>
</dbReference>
<dbReference type="GO" id="GO:0000155">
    <property type="term" value="F:phosphorelay sensor kinase activity"/>
    <property type="evidence" value="ECO:0007669"/>
    <property type="project" value="InterPro"/>
</dbReference>
<feature type="domain" description="Protein kinase" evidence="6">
    <location>
        <begin position="9"/>
        <end position="270"/>
    </location>
</feature>